<reference evidence="2 3" key="1">
    <citation type="submission" date="2015-10" db="EMBL/GenBank/DDBJ databases">
        <title>Large-scale maps of variable infection efficiencies in aquatic Bacteriodetes phage-host model systems.</title>
        <authorList>
            <person name="Holmfeldt K."/>
            <person name="Solonenko N."/>
            <person name="Howard-Varona C."/>
            <person name="Moreno M."/>
            <person name="Malmstrom R.R."/>
            <person name="Blow M.J."/>
            <person name="Sullivan M.B."/>
        </authorList>
    </citation>
    <scope>NUCLEOTIDE SEQUENCE [LARGE SCALE GENOMIC DNA]</scope>
</reference>
<evidence type="ECO:0000313" key="2">
    <source>
        <dbReference type="EMBL" id="ALO80019.1"/>
    </source>
</evidence>
<sequence length="137" mass="16544">MAKKRLLWLDDYRDPEDKTTDWMVFSCLGRDCEVFWVKSYDEFKDWITENGLPDGINFDHDLEDAHYTPEEYWDDYTKSKEYQDAQNHEKTGFHCAKWLVDYLIDNNKKLPKWSSHSANPVGRDNINNYLFNYLKNE</sequence>
<feature type="domain" description="Cyclic-phosphate processing Receiver" evidence="1">
    <location>
        <begin position="6"/>
        <end position="130"/>
    </location>
</feature>
<proteinExistence type="predicted"/>
<protein>
    <recommendedName>
        <fullName evidence="1">Cyclic-phosphate processing Receiver domain-containing protein</fullName>
    </recommendedName>
</protein>
<organism evidence="2 3">
    <name type="scientific">Cellulophaga phage phi4:1_13</name>
    <dbReference type="NCBI Taxonomy" id="1747284"/>
    <lineage>
        <taxon>Viruses</taxon>
        <taxon>Duplodnaviria</taxon>
        <taxon>Heunggongvirae</taxon>
        <taxon>Uroviricota</taxon>
        <taxon>Caudoviricetes</taxon>
        <taxon>Lightbulbvirus</taxon>
        <taxon>Lightbulbvirus Cba41</taxon>
    </lineage>
</organism>
<evidence type="ECO:0000259" key="1">
    <source>
        <dbReference type="Pfam" id="PF20274"/>
    </source>
</evidence>
<name>A0A0S2MVR7_9CAUD</name>
<dbReference type="InterPro" id="IPR046909">
    <property type="entry name" value="cREC_REC"/>
</dbReference>
<gene>
    <name evidence="2" type="ORF">Phi4113_010</name>
</gene>
<dbReference type="Pfam" id="PF20274">
    <property type="entry name" value="cREC_REC"/>
    <property type="match status" value="1"/>
</dbReference>
<dbReference type="Proteomes" id="UP000229115">
    <property type="component" value="Segment"/>
</dbReference>
<evidence type="ECO:0000313" key="3">
    <source>
        <dbReference type="Proteomes" id="UP000229115"/>
    </source>
</evidence>
<accession>A0A0S2MVR7</accession>
<dbReference type="EMBL" id="KT962245">
    <property type="protein sequence ID" value="ALO80019.1"/>
    <property type="molecule type" value="Genomic_RNA"/>
</dbReference>